<dbReference type="InterPro" id="IPR052020">
    <property type="entry name" value="Cyclic_di-GMP/3'3'-cGAMP_PDE"/>
</dbReference>
<feature type="modified residue" description="4-aspartylphosphate" evidence="1">
    <location>
        <position position="59"/>
    </location>
</feature>
<dbReference type="CDD" id="cd00077">
    <property type="entry name" value="HDc"/>
    <property type="match status" value="1"/>
</dbReference>
<dbReference type="AlphaFoldDB" id="A0A370FM41"/>
<sequence length="343" mass="37264">MTDLSAIQRPTVLVVDDEPLNLQVVRSMLHTDYRLVFAKDGRSAIALASAAAPDLVLLDVMMPGMTGYEVCRELKSHELTRYVPVIFATALADEANEELGLACGAVDYVVKPLNAGILRARIRTHLSLVRMEELQATRLQAIRCLGAAAEYKDNETGMHVVRMSHYAHLLALASGYGPAEADDLLHAAPMHDIGKIGIPDAILQKAGSLTPEERTVMMAHPVIGADILGNHPSRLFQLARTIALTHHEKWDGSGYPHGLAGADIPLVGRIVALADVFDALTSVRPYKPAWPVEEAMAWIQSQSGSHFDPTLVELLQQNLPRVLEIKAQFGDDAADIVVLDADD</sequence>
<reference evidence="4 5" key="1">
    <citation type="submission" date="2018-07" db="EMBL/GenBank/DDBJ databases">
        <title>Genomic Encyclopedia of Type Strains, Phase IV (KMG-IV): sequencing the most valuable type-strain genomes for metagenomic binning, comparative biology and taxonomic classification.</title>
        <authorList>
            <person name="Goeker M."/>
        </authorList>
    </citation>
    <scope>NUCLEOTIDE SEQUENCE [LARGE SCALE GENOMIC DNA]</scope>
    <source>
        <strain evidence="4 5">DSM 21352</strain>
    </source>
</reference>
<dbReference type="Gene3D" id="3.40.50.2300">
    <property type="match status" value="1"/>
</dbReference>
<dbReference type="PANTHER" id="PTHR45228:SF5">
    <property type="entry name" value="CYCLIC DI-GMP PHOSPHODIESTERASE VC_1348-RELATED"/>
    <property type="match status" value="1"/>
</dbReference>
<protein>
    <submittedName>
        <fullName evidence="4">Response regulator receiver modulated metal dependent phosphohydrolase</fullName>
    </submittedName>
</protein>
<dbReference type="Gene3D" id="1.10.3210.10">
    <property type="entry name" value="Hypothetical protein af1432"/>
    <property type="match status" value="1"/>
</dbReference>
<accession>A0A370FM41</accession>
<keyword evidence="4" id="KW-0378">Hydrolase</keyword>
<dbReference type="InterPro" id="IPR011006">
    <property type="entry name" value="CheY-like_superfamily"/>
</dbReference>
<dbReference type="PROSITE" id="PS51832">
    <property type="entry name" value="HD_GYP"/>
    <property type="match status" value="1"/>
</dbReference>
<proteinExistence type="predicted"/>
<dbReference type="GO" id="GO:0008081">
    <property type="term" value="F:phosphoric diester hydrolase activity"/>
    <property type="evidence" value="ECO:0007669"/>
    <property type="project" value="UniProtKB-ARBA"/>
</dbReference>
<dbReference type="InterPro" id="IPR001789">
    <property type="entry name" value="Sig_transdc_resp-reg_receiver"/>
</dbReference>
<dbReference type="STRING" id="433924.NS331_10800"/>
<gene>
    <name evidence="4" type="ORF">DFR41_102361</name>
</gene>
<dbReference type="InterPro" id="IPR003607">
    <property type="entry name" value="HD/PDEase_dom"/>
</dbReference>
<dbReference type="PROSITE" id="PS50110">
    <property type="entry name" value="RESPONSE_REGULATORY"/>
    <property type="match status" value="1"/>
</dbReference>
<keyword evidence="1" id="KW-0597">Phosphoprotein</keyword>
<dbReference type="Proteomes" id="UP000255265">
    <property type="component" value="Unassembled WGS sequence"/>
</dbReference>
<dbReference type="GO" id="GO:0000160">
    <property type="term" value="P:phosphorelay signal transduction system"/>
    <property type="evidence" value="ECO:0007669"/>
    <property type="project" value="InterPro"/>
</dbReference>
<dbReference type="Pfam" id="PF00072">
    <property type="entry name" value="Response_reg"/>
    <property type="match status" value="1"/>
</dbReference>
<dbReference type="PANTHER" id="PTHR45228">
    <property type="entry name" value="CYCLIC DI-GMP PHOSPHODIESTERASE TM_0186-RELATED"/>
    <property type="match status" value="1"/>
</dbReference>
<name>A0A370FM41_9BURK</name>
<feature type="domain" description="Response regulatory" evidence="2">
    <location>
        <begin position="11"/>
        <end position="126"/>
    </location>
</feature>
<keyword evidence="5" id="KW-1185">Reference proteome</keyword>
<dbReference type="SUPFAM" id="SSF109604">
    <property type="entry name" value="HD-domain/PDEase-like"/>
    <property type="match status" value="1"/>
</dbReference>
<dbReference type="EMBL" id="QQAV01000002">
    <property type="protein sequence ID" value="RDI27326.1"/>
    <property type="molecule type" value="Genomic_DNA"/>
</dbReference>
<dbReference type="InterPro" id="IPR037522">
    <property type="entry name" value="HD_GYP_dom"/>
</dbReference>
<comment type="caution">
    <text evidence="4">The sequence shown here is derived from an EMBL/GenBank/DDBJ whole genome shotgun (WGS) entry which is preliminary data.</text>
</comment>
<evidence type="ECO:0000256" key="1">
    <source>
        <dbReference type="PROSITE-ProRule" id="PRU00169"/>
    </source>
</evidence>
<dbReference type="SMART" id="SM00471">
    <property type="entry name" value="HDc"/>
    <property type="match status" value="1"/>
</dbReference>
<dbReference type="SUPFAM" id="SSF52172">
    <property type="entry name" value="CheY-like"/>
    <property type="match status" value="1"/>
</dbReference>
<evidence type="ECO:0000259" key="3">
    <source>
        <dbReference type="PROSITE" id="PS51832"/>
    </source>
</evidence>
<evidence type="ECO:0000259" key="2">
    <source>
        <dbReference type="PROSITE" id="PS50110"/>
    </source>
</evidence>
<dbReference type="RefSeq" id="WP_114802413.1">
    <property type="nucleotide sequence ID" value="NZ_QQAV01000002.1"/>
</dbReference>
<dbReference type="Pfam" id="PF13487">
    <property type="entry name" value="HD_5"/>
    <property type="match status" value="1"/>
</dbReference>
<feature type="domain" description="HD-GYP" evidence="3">
    <location>
        <begin position="134"/>
        <end position="331"/>
    </location>
</feature>
<organism evidence="4 5">
    <name type="scientific">Pseudacidovorax intermedius</name>
    <dbReference type="NCBI Taxonomy" id="433924"/>
    <lineage>
        <taxon>Bacteria</taxon>
        <taxon>Pseudomonadati</taxon>
        <taxon>Pseudomonadota</taxon>
        <taxon>Betaproteobacteria</taxon>
        <taxon>Burkholderiales</taxon>
        <taxon>Comamonadaceae</taxon>
        <taxon>Pseudacidovorax</taxon>
    </lineage>
</organism>
<evidence type="ECO:0000313" key="4">
    <source>
        <dbReference type="EMBL" id="RDI27326.1"/>
    </source>
</evidence>
<evidence type="ECO:0000313" key="5">
    <source>
        <dbReference type="Proteomes" id="UP000255265"/>
    </source>
</evidence>
<dbReference type="OrthoDB" id="9763857at2"/>
<dbReference type="SMART" id="SM00448">
    <property type="entry name" value="REC"/>
    <property type="match status" value="1"/>
</dbReference>